<organism evidence="1 2">
    <name type="scientific">Mucilaginibacter lappiensis</name>
    <dbReference type="NCBI Taxonomy" id="354630"/>
    <lineage>
        <taxon>Bacteria</taxon>
        <taxon>Pseudomonadati</taxon>
        <taxon>Bacteroidota</taxon>
        <taxon>Sphingobacteriia</taxon>
        <taxon>Sphingobacteriales</taxon>
        <taxon>Sphingobacteriaceae</taxon>
        <taxon>Mucilaginibacter</taxon>
    </lineage>
</organism>
<sequence length="301" mass="34773">MSVFKFFEESKSEKVGPPSGDIRSIALMLQPNKNQRFEISYNIRFFAMGQMVVDVRTSTIWLLKVIDSFENGTLVDVEVEDQQTFNSNPIMNEMQDFAKAFNYPTKMLVIKLMSLGKIERVLNQEEIFSRWEEIKEEALKPLEKADEDKEILKKGDIQFSDTLPALQDTLLYSIFFGAFYGTKTVGDNNIIDTGRYNSQLFQTKSIPYELKEKVTDIKSGSINITQSASLINDLQVQEEFGKLYDEMYKQICGPDFNYQYKLLVDYNIDSTSGLINECNASLREKANDMLYYQADYTIKRI</sequence>
<protein>
    <submittedName>
        <fullName evidence="1">Uncharacterized protein</fullName>
    </submittedName>
</protein>
<accession>A0A841JFJ0</accession>
<evidence type="ECO:0000313" key="2">
    <source>
        <dbReference type="Proteomes" id="UP000548326"/>
    </source>
</evidence>
<dbReference type="EMBL" id="JACHCA010000006">
    <property type="protein sequence ID" value="MBB6128366.1"/>
    <property type="molecule type" value="Genomic_DNA"/>
</dbReference>
<gene>
    <name evidence="1" type="ORF">HDF22_002487</name>
</gene>
<reference evidence="1 2" key="1">
    <citation type="submission" date="2020-08" db="EMBL/GenBank/DDBJ databases">
        <title>Genomic Encyclopedia of Type Strains, Phase IV (KMG-V): Genome sequencing to study the core and pangenomes of soil and plant-associated prokaryotes.</title>
        <authorList>
            <person name="Whitman W."/>
        </authorList>
    </citation>
    <scope>NUCLEOTIDE SEQUENCE [LARGE SCALE GENOMIC DNA]</scope>
    <source>
        <strain evidence="1 2">MP601</strain>
    </source>
</reference>
<dbReference type="AlphaFoldDB" id="A0A841JFJ0"/>
<proteinExistence type="predicted"/>
<evidence type="ECO:0000313" key="1">
    <source>
        <dbReference type="EMBL" id="MBB6128366.1"/>
    </source>
</evidence>
<dbReference type="RefSeq" id="WP_183587777.1">
    <property type="nucleotide sequence ID" value="NZ_JACHCA010000006.1"/>
</dbReference>
<name>A0A841JFJ0_9SPHI</name>
<comment type="caution">
    <text evidence="1">The sequence shown here is derived from an EMBL/GenBank/DDBJ whole genome shotgun (WGS) entry which is preliminary data.</text>
</comment>
<dbReference type="Proteomes" id="UP000548326">
    <property type="component" value="Unassembled WGS sequence"/>
</dbReference>